<feature type="transmembrane region" description="Helical" evidence="1">
    <location>
        <begin position="6"/>
        <end position="27"/>
    </location>
</feature>
<keyword evidence="1" id="KW-1133">Transmembrane helix</keyword>
<comment type="caution">
    <text evidence="2">The sequence shown here is derived from an EMBL/GenBank/DDBJ whole genome shotgun (WGS) entry which is preliminary data.</text>
</comment>
<keyword evidence="1" id="KW-0472">Membrane</keyword>
<evidence type="ECO:0000313" key="2">
    <source>
        <dbReference type="EMBL" id="MPN23474.1"/>
    </source>
</evidence>
<dbReference type="EMBL" id="VSSQ01071993">
    <property type="protein sequence ID" value="MPN23474.1"/>
    <property type="molecule type" value="Genomic_DNA"/>
</dbReference>
<gene>
    <name evidence="2" type="ORF">SDC9_170862</name>
</gene>
<reference evidence="2" key="1">
    <citation type="submission" date="2019-08" db="EMBL/GenBank/DDBJ databases">
        <authorList>
            <person name="Kucharzyk K."/>
            <person name="Murdoch R.W."/>
            <person name="Higgins S."/>
            <person name="Loffler F."/>
        </authorList>
    </citation>
    <scope>NUCLEOTIDE SEQUENCE</scope>
</reference>
<proteinExistence type="predicted"/>
<sequence length="51" mass="5744">MTFAFPWTLFAVYVVVLIVVPLLITLISMKNFSKETLVERLRGAKCLGKGE</sequence>
<accession>A0A645GI01</accession>
<name>A0A645GI01_9ZZZZ</name>
<protein>
    <submittedName>
        <fullName evidence="2">Uncharacterized protein</fullName>
    </submittedName>
</protein>
<organism evidence="2">
    <name type="scientific">bioreactor metagenome</name>
    <dbReference type="NCBI Taxonomy" id="1076179"/>
    <lineage>
        <taxon>unclassified sequences</taxon>
        <taxon>metagenomes</taxon>
        <taxon>ecological metagenomes</taxon>
    </lineage>
</organism>
<evidence type="ECO:0000256" key="1">
    <source>
        <dbReference type="SAM" id="Phobius"/>
    </source>
</evidence>
<dbReference type="AlphaFoldDB" id="A0A645GI01"/>
<keyword evidence="1" id="KW-0812">Transmembrane</keyword>